<dbReference type="EMBL" id="LAZR01043256">
    <property type="protein sequence ID" value="KKL07532.1"/>
    <property type="molecule type" value="Genomic_DNA"/>
</dbReference>
<name>A0A0F9B183_9ZZZZ</name>
<sequence>MKPEYLAISIYKYFDSLDDNWYDIKDAVLKQLGIVVSNARRLHEMITESEAVFVNVLVEMLLIARGTPKIWKPVFRWLLKRVFNNFIMPILKKKFGDDFLSQVNDRSLYLETANRKLID</sequence>
<proteinExistence type="predicted"/>
<comment type="caution">
    <text evidence="1">The sequence shown here is derived from an EMBL/GenBank/DDBJ whole genome shotgun (WGS) entry which is preliminary data.</text>
</comment>
<protein>
    <submittedName>
        <fullName evidence="1">Uncharacterized protein</fullName>
    </submittedName>
</protein>
<organism evidence="1">
    <name type="scientific">marine sediment metagenome</name>
    <dbReference type="NCBI Taxonomy" id="412755"/>
    <lineage>
        <taxon>unclassified sequences</taxon>
        <taxon>metagenomes</taxon>
        <taxon>ecological metagenomes</taxon>
    </lineage>
</organism>
<feature type="non-terminal residue" evidence="1">
    <location>
        <position position="119"/>
    </location>
</feature>
<reference evidence="1" key="1">
    <citation type="journal article" date="2015" name="Nature">
        <title>Complex archaea that bridge the gap between prokaryotes and eukaryotes.</title>
        <authorList>
            <person name="Spang A."/>
            <person name="Saw J.H."/>
            <person name="Jorgensen S.L."/>
            <person name="Zaremba-Niedzwiedzka K."/>
            <person name="Martijn J."/>
            <person name="Lind A.E."/>
            <person name="van Eijk R."/>
            <person name="Schleper C."/>
            <person name="Guy L."/>
            <person name="Ettema T.J."/>
        </authorList>
    </citation>
    <scope>NUCLEOTIDE SEQUENCE</scope>
</reference>
<evidence type="ECO:0000313" key="1">
    <source>
        <dbReference type="EMBL" id="KKL07532.1"/>
    </source>
</evidence>
<accession>A0A0F9B183</accession>
<gene>
    <name evidence="1" type="ORF">LCGC14_2585100</name>
</gene>
<dbReference type="AlphaFoldDB" id="A0A0F9B183"/>